<evidence type="ECO:0000313" key="7">
    <source>
        <dbReference type="EMBL" id="KAG6503896.1"/>
    </source>
</evidence>
<comment type="caution">
    <text evidence="7">The sequence shown here is derived from an EMBL/GenBank/DDBJ whole genome shotgun (WGS) entry which is preliminary data.</text>
</comment>
<protein>
    <recommendedName>
        <fullName evidence="6">FLZ-type domain-containing protein</fullName>
    </recommendedName>
</protein>
<evidence type="ECO:0000256" key="3">
    <source>
        <dbReference type="PROSITE-ProRule" id="PRU01131"/>
    </source>
</evidence>
<reference evidence="7 8" key="1">
    <citation type="submission" date="2020-08" db="EMBL/GenBank/DDBJ databases">
        <title>Plant Genome Project.</title>
        <authorList>
            <person name="Zhang R.-G."/>
        </authorList>
    </citation>
    <scope>NUCLEOTIDE SEQUENCE [LARGE SCALE GENOMIC DNA]</scope>
    <source>
        <tissue evidence="7">Rhizome</tissue>
    </source>
</reference>
<dbReference type="InterPro" id="IPR044533">
    <property type="entry name" value="FLZ1/2/3"/>
</dbReference>
<feature type="chain" id="PRO_5035174452" description="FLZ-type domain-containing protein" evidence="5">
    <location>
        <begin position="18"/>
        <end position="189"/>
    </location>
</feature>
<dbReference type="PROSITE" id="PS51795">
    <property type="entry name" value="ZF_FLZ"/>
    <property type="match status" value="1"/>
</dbReference>
<dbReference type="EMBL" id="JACMSC010000010">
    <property type="protein sequence ID" value="KAG6503896.1"/>
    <property type="molecule type" value="Genomic_DNA"/>
</dbReference>
<feature type="region of interest" description="Disordered" evidence="4">
    <location>
        <begin position="158"/>
        <end position="189"/>
    </location>
</feature>
<feature type="region of interest" description="Disordered" evidence="4">
    <location>
        <begin position="23"/>
        <end position="50"/>
    </location>
</feature>
<comment type="similarity">
    <text evidence="1">Belongs to the FLZ family.</text>
</comment>
<dbReference type="GO" id="GO:0046872">
    <property type="term" value="F:metal ion binding"/>
    <property type="evidence" value="ECO:0007669"/>
    <property type="project" value="UniProtKB-KW"/>
</dbReference>
<keyword evidence="5" id="KW-0732">Signal</keyword>
<dbReference type="PANTHER" id="PTHR46057:SF9">
    <property type="entry name" value="FCS-LIKE ZINC FINGER 1"/>
    <property type="match status" value="1"/>
</dbReference>
<dbReference type="AlphaFoldDB" id="A0A8J5GDH9"/>
<evidence type="ECO:0000256" key="4">
    <source>
        <dbReference type="SAM" id="MobiDB-lite"/>
    </source>
</evidence>
<name>A0A8J5GDH9_ZINOF</name>
<dbReference type="InterPro" id="IPR007650">
    <property type="entry name" value="Zf-FLZ_dom"/>
</dbReference>
<keyword evidence="2" id="KW-0479">Metal-binding</keyword>
<evidence type="ECO:0000256" key="5">
    <source>
        <dbReference type="SAM" id="SignalP"/>
    </source>
</evidence>
<feature type="signal peptide" evidence="5">
    <location>
        <begin position="1"/>
        <end position="17"/>
    </location>
</feature>
<sequence>MRIFSHTVLQILSVSMAQLQNSSPFQNNQKKEGKQCPVAINEDQPHSSPSSLLVAHRLMDSSSDSTVSSSDLESGCPPPPTDVLFRCPRRLPSSSSRFFCDGFDDEQTTHFLDACFLCRRPLAGNRDIFMYRGDLPFCSKECRQEQIEMDERKEIRVKRKIVRRPSSQPVESNRGESPPKPRKTVAAAV</sequence>
<evidence type="ECO:0000313" key="8">
    <source>
        <dbReference type="Proteomes" id="UP000734854"/>
    </source>
</evidence>
<evidence type="ECO:0000256" key="1">
    <source>
        <dbReference type="ARBA" id="ARBA00009374"/>
    </source>
</evidence>
<keyword evidence="8" id="KW-1185">Reference proteome</keyword>
<dbReference type="Proteomes" id="UP000734854">
    <property type="component" value="Unassembled WGS sequence"/>
</dbReference>
<feature type="domain" description="FLZ-type" evidence="6">
    <location>
        <begin position="110"/>
        <end position="154"/>
    </location>
</feature>
<dbReference type="Pfam" id="PF04570">
    <property type="entry name" value="zf-FLZ"/>
    <property type="match status" value="1"/>
</dbReference>
<gene>
    <name evidence="7" type="ORF">ZIOFF_036220</name>
</gene>
<feature type="zinc finger region" description="FLZ-type" evidence="3">
    <location>
        <begin position="110"/>
        <end position="154"/>
    </location>
</feature>
<dbReference type="PANTHER" id="PTHR46057">
    <property type="entry name" value="FCS-LIKE ZINC FINGER 1-RELATED"/>
    <property type="match status" value="1"/>
</dbReference>
<organism evidence="7 8">
    <name type="scientific">Zingiber officinale</name>
    <name type="common">Ginger</name>
    <name type="synonym">Amomum zingiber</name>
    <dbReference type="NCBI Taxonomy" id="94328"/>
    <lineage>
        <taxon>Eukaryota</taxon>
        <taxon>Viridiplantae</taxon>
        <taxon>Streptophyta</taxon>
        <taxon>Embryophyta</taxon>
        <taxon>Tracheophyta</taxon>
        <taxon>Spermatophyta</taxon>
        <taxon>Magnoliopsida</taxon>
        <taxon>Liliopsida</taxon>
        <taxon>Zingiberales</taxon>
        <taxon>Zingiberaceae</taxon>
        <taxon>Zingiber</taxon>
    </lineage>
</organism>
<evidence type="ECO:0000259" key="6">
    <source>
        <dbReference type="PROSITE" id="PS51795"/>
    </source>
</evidence>
<evidence type="ECO:0000256" key="2">
    <source>
        <dbReference type="ARBA" id="ARBA00022723"/>
    </source>
</evidence>
<proteinExistence type="inferred from homology"/>
<accession>A0A8J5GDH9</accession>